<organism evidence="3 4">
    <name type="scientific">Myxococcus stipitatus (strain DSM 14675 / JCM 12634 / Mx s8)</name>
    <dbReference type="NCBI Taxonomy" id="1278073"/>
    <lineage>
        <taxon>Bacteria</taxon>
        <taxon>Pseudomonadati</taxon>
        <taxon>Myxococcota</taxon>
        <taxon>Myxococcia</taxon>
        <taxon>Myxococcales</taxon>
        <taxon>Cystobacterineae</taxon>
        <taxon>Myxococcaceae</taxon>
        <taxon>Myxococcus</taxon>
    </lineage>
</organism>
<dbReference type="PATRIC" id="fig|1278073.3.peg.5669"/>
<evidence type="ECO:0000313" key="3">
    <source>
        <dbReference type="EMBL" id="AGC46865.1"/>
    </source>
</evidence>
<protein>
    <submittedName>
        <fullName evidence="3">RNA polymerase ECF-subfamily sigma factor</fullName>
    </submittedName>
</protein>
<accession>L7UG41</accession>
<feature type="region of interest" description="Disordered" evidence="1">
    <location>
        <begin position="1"/>
        <end position="22"/>
    </location>
</feature>
<dbReference type="SUPFAM" id="SSF88659">
    <property type="entry name" value="Sigma3 and sigma4 domains of RNA polymerase sigma factors"/>
    <property type="match status" value="1"/>
</dbReference>
<keyword evidence="4" id="KW-1185">Reference proteome</keyword>
<proteinExistence type="predicted"/>
<evidence type="ECO:0000256" key="1">
    <source>
        <dbReference type="SAM" id="MobiDB-lite"/>
    </source>
</evidence>
<dbReference type="STRING" id="1278073.MYSTI_05588"/>
<dbReference type="InterPro" id="IPR011517">
    <property type="entry name" value="RNA_pol_sigma70_ECF-like"/>
</dbReference>
<dbReference type="Proteomes" id="UP000011131">
    <property type="component" value="Chromosome"/>
</dbReference>
<dbReference type="AlphaFoldDB" id="L7UG41"/>
<feature type="domain" description="RNA polymerase sigma-70 ECF-like HTH" evidence="2">
    <location>
        <begin position="4"/>
        <end position="178"/>
    </location>
</feature>
<dbReference type="HOGENOM" id="CLU_102127_0_0_7"/>
<dbReference type="InterPro" id="IPR013324">
    <property type="entry name" value="RNA_pol_sigma_r3/r4-like"/>
</dbReference>
<dbReference type="EMBL" id="CP004025">
    <property type="protein sequence ID" value="AGC46865.1"/>
    <property type="molecule type" value="Genomic_DNA"/>
</dbReference>
<name>L7UG41_MYXSD</name>
<dbReference type="Gene3D" id="1.10.10.10">
    <property type="entry name" value="Winged helix-like DNA-binding domain superfamily/Winged helix DNA-binding domain"/>
    <property type="match status" value="1"/>
</dbReference>
<dbReference type="InterPro" id="IPR053812">
    <property type="entry name" value="HTH_Sigma70_ECF-like"/>
</dbReference>
<gene>
    <name evidence="3" type="ordered locus">MYSTI_05588</name>
</gene>
<evidence type="ECO:0000259" key="2">
    <source>
        <dbReference type="Pfam" id="PF07638"/>
    </source>
</evidence>
<dbReference type="KEGG" id="msd:MYSTI_05588"/>
<dbReference type="eggNOG" id="COG1595">
    <property type="taxonomic scope" value="Bacteria"/>
</dbReference>
<reference evidence="3 4" key="1">
    <citation type="journal article" date="2013" name="Genome Announc.">
        <title>Complete genome sequence of Myxococcus stipitatus strain DSM 14675, a fruiting myxobacterium.</title>
        <authorList>
            <person name="Huntley S."/>
            <person name="Kneip S."/>
            <person name="Treuner-Lange A."/>
            <person name="Sogaard-Andersen L."/>
        </authorList>
    </citation>
    <scope>NUCLEOTIDE SEQUENCE [LARGE SCALE GENOMIC DNA]</scope>
    <source>
        <strain evidence="4">DSM 14675 / JCM 12634 / Mx s8</strain>
    </source>
</reference>
<dbReference type="Pfam" id="PF07638">
    <property type="entry name" value="Sigma70_ECF"/>
    <property type="match status" value="1"/>
</dbReference>
<dbReference type="InterPro" id="IPR036388">
    <property type="entry name" value="WH-like_DNA-bd_sf"/>
</dbReference>
<evidence type="ECO:0000313" key="4">
    <source>
        <dbReference type="Proteomes" id="UP000011131"/>
    </source>
</evidence>
<dbReference type="NCBIfam" id="TIGR02999">
    <property type="entry name" value="Sig-70_X6"/>
    <property type="match status" value="1"/>
</dbReference>
<dbReference type="OrthoDB" id="278371at2"/>
<sequence length="185" mass="20693">MGMPEMASLLEGARNGSSEARDNLRRVTYHELREMTHAAMSSGVPCPTVRPMLLLRDMWLRLAGHVTDVDQRRQFLGAGAQAMRRVLVDGVRGRDARRREAQRESLRLRDEVPDSPAGVDVDVLDLERMLVSLESFKPRLARTVELRYFAGLGIHETAAVLGVAPATVRRDWAYLRGCMCEGVGH</sequence>